<evidence type="ECO:0000313" key="1">
    <source>
        <dbReference type="EMBL" id="KIH94048.1"/>
    </source>
</evidence>
<dbReference type="RefSeq" id="XP_040622058.1">
    <property type="nucleotide sequence ID" value="XM_040764562.1"/>
</dbReference>
<evidence type="ECO:0000313" key="2">
    <source>
        <dbReference type="Proteomes" id="UP000031575"/>
    </source>
</evidence>
<proteinExistence type="predicted"/>
<gene>
    <name evidence="1" type="ORF">SPBR_06302</name>
</gene>
<name>A0A0C2FSP9_9PEZI</name>
<keyword evidence="2" id="KW-1185">Reference proteome</keyword>
<dbReference type="HOGENOM" id="CLU_2672714_0_0_1"/>
<organism evidence="1 2">
    <name type="scientific">Sporothrix brasiliensis 5110</name>
    <dbReference type="NCBI Taxonomy" id="1398154"/>
    <lineage>
        <taxon>Eukaryota</taxon>
        <taxon>Fungi</taxon>
        <taxon>Dikarya</taxon>
        <taxon>Ascomycota</taxon>
        <taxon>Pezizomycotina</taxon>
        <taxon>Sordariomycetes</taxon>
        <taxon>Sordariomycetidae</taxon>
        <taxon>Ophiostomatales</taxon>
        <taxon>Ophiostomataceae</taxon>
        <taxon>Sporothrix</taxon>
    </lineage>
</organism>
<dbReference type="GeneID" id="63679483"/>
<protein>
    <submittedName>
        <fullName evidence="1">Uncharacterized protein</fullName>
    </submittedName>
</protein>
<accession>A0A0C2FSP9</accession>
<reference evidence="1 2" key="1">
    <citation type="journal article" date="2014" name="BMC Genomics">
        <title>Comparative genomics of the major fungal agents of human and animal Sporotrichosis: Sporothrix schenckii and Sporothrix brasiliensis.</title>
        <authorList>
            <person name="Teixeira M.M."/>
            <person name="de Almeida L.G."/>
            <person name="Kubitschek-Barreira P."/>
            <person name="Alves F.L."/>
            <person name="Kioshima E.S."/>
            <person name="Abadio A.K."/>
            <person name="Fernandes L."/>
            <person name="Derengowski L.S."/>
            <person name="Ferreira K.S."/>
            <person name="Souza R.C."/>
            <person name="Ruiz J.C."/>
            <person name="de Andrade N.C."/>
            <person name="Paes H.C."/>
            <person name="Nicola A.M."/>
            <person name="Albuquerque P."/>
            <person name="Gerber A.L."/>
            <person name="Martins V.P."/>
            <person name="Peconick L.D."/>
            <person name="Neto A.V."/>
            <person name="Chaucanez C.B."/>
            <person name="Silva P.A."/>
            <person name="Cunha O.L."/>
            <person name="de Oliveira F.F."/>
            <person name="dos Santos T.C."/>
            <person name="Barros A.L."/>
            <person name="Soares M.A."/>
            <person name="de Oliveira L.M."/>
            <person name="Marini M.M."/>
            <person name="Villalobos-Duno H."/>
            <person name="Cunha M.M."/>
            <person name="de Hoog S."/>
            <person name="da Silveira J.F."/>
            <person name="Henrissat B."/>
            <person name="Nino-Vega G.A."/>
            <person name="Cisalpino P.S."/>
            <person name="Mora-Montes H.M."/>
            <person name="Almeida S.R."/>
            <person name="Stajich J.E."/>
            <person name="Lopes-Bezerra L.M."/>
            <person name="Vasconcelos A.T."/>
            <person name="Felipe M.S."/>
        </authorList>
    </citation>
    <scope>NUCLEOTIDE SEQUENCE [LARGE SCALE GENOMIC DNA]</scope>
    <source>
        <strain evidence="1 2">5110</strain>
    </source>
</reference>
<dbReference type="VEuPathDB" id="FungiDB:SPBR_06302"/>
<sequence length="75" mass="8015">MSLCVSFDGAFVFTYLGSRLSGAQRRPWSTAVRARDRSPASDTVTWLVYGGVGEPWSESTAGRPGVEGGMVIVMS</sequence>
<dbReference type="Proteomes" id="UP000031575">
    <property type="component" value="Unassembled WGS sequence"/>
</dbReference>
<comment type="caution">
    <text evidence="1">The sequence shown here is derived from an EMBL/GenBank/DDBJ whole genome shotgun (WGS) entry which is preliminary data.</text>
</comment>
<dbReference type="EMBL" id="AWTV01000004">
    <property type="protein sequence ID" value="KIH94048.1"/>
    <property type="molecule type" value="Genomic_DNA"/>
</dbReference>
<dbReference type="AlphaFoldDB" id="A0A0C2FSP9"/>